<organism evidence="1">
    <name type="scientific">Vibrio sp. 1F_97</name>
    <dbReference type="NCBI Taxonomy" id="1652827"/>
    <lineage>
        <taxon>Bacteria</taxon>
        <taxon>Pseudomonadati</taxon>
        <taxon>Pseudomonadota</taxon>
        <taxon>Gammaproteobacteria</taxon>
        <taxon>Vibrionales</taxon>
        <taxon>Vibrionaceae</taxon>
        <taxon>Vibrio</taxon>
    </lineage>
</organism>
<accession>A0A0H3ZYJ3</accession>
<sequence length="61" mass="7151">MRTIATSNEPFTFQTYFQAETFLEKQGYHCENECWVQDEKPIATVVAKPNGIQIEFNKIQH</sequence>
<dbReference type="EMBL" id="KP795655">
    <property type="protein sequence ID" value="AKN39647.1"/>
    <property type="molecule type" value="Genomic_DNA"/>
</dbReference>
<dbReference type="AlphaFoldDB" id="A0A0H3ZYJ3"/>
<evidence type="ECO:0000313" key="1">
    <source>
        <dbReference type="EMBL" id="AKN39647.1"/>
    </source>
</evidence>
<proteinExistence type="predicted"/>
<name>A0A0H3ZYJ3_9VIBR</name>
<protein>
    <submittedName>
        <fullName evidence="1">Uncharacterized protein</fullName>
    </submittedName>
</protein>
<reference evidence="1" key="1">
    <citation type="journal article" date="2015" name="MBio">
        <title>Eco-Evolutionary Dynamics of Episomes among Ecologically Cohesive Bacterial Populations.</title>
        <authorList>
            <person name="Xue H."/>
            <person name="Cordero O.X."/>
            <person name="Camas F.M."/>
            <person name="Trimble W."/>
            <person name="Meyer F."/>
            <person name="Guglielmini J."/>
            <person name="Rocha E.P."/>
            <person name="Polz M.F."/>
        </authorList>
    </citation>
    <scope>NUCLEOTIDE SEQUENCE</scope>
    <source>
        <strain evidence="1">1F_97</strain>
    </source>
</reference>